<comment type="subcellular location">
    <subcellularLocation>
        <location evidence="1">Cell membrane</location>
        <topology evidence="1">Multi-pass membrane protein</topology>
    </subcellularLocation>
</comment>
<reference evidence="8 9" key="1">
    <citation type="journal article" date="2016" name="Genome Announc.">
        <title>Complete Genome Sequence of Aurantimicrobium minutum Type Strain KNCT, a Planktonic Ultramicrobacterium Isolated from River Water.</title>
        <authorList>
            <person name="Nakai R."/>
            <person name="Fujisawa T."/>
            <person name="Nakamura Y."/>
            <person name="Nishide H."/>
            <person name="Uchiyama I."/>
            <person name="Baba T."/>
            <person name="Toyoda A."/>
            <person name="Fujiyama A."/>
            <person name="Naganuma T."/>
            <person name="Niki H."/>
        </authorList>
    </citation>
    <scope>NUCLEOTIDE SEQUENCE [LARGE SCALE GENOMIC DNA]</scope>
    <source>
        <strain evidence="8 9">KNC</strain>
    </source>
</reference>
<feature type="domain" description="DUF3817" evidence="7">
    <location>
        <begin position="16"/>
        <end position="98"/>
    </location>
</feature>
<dbReference type="GO" id="GO:0005886">
    <property type="term" value="C:plasma membrane"/>
    <property type="evidence" value="ECO:0007669"/>
    <property type="project" value="UniProtKB-SubCell"/>
</dbReference>
<evidence type="ECO:0000256" key="3">
    <source>
        <dbReference type="ARBA" id="ARBA00022692"/>
    </source>
</evidence>
<evidence type="ECO:0000256" key="4">
    <source>
        <dbReference type="ARBA" id="ARBA00022989"/>
    </source>
</evidence>
<evidence type="ECO:0000256" key="6">
    <source>
        <dbReference type="SAM" id="Phobius"/>
    </source>
</evidence>
<dbReference type="EMBL" id="AP017457">
    <property type="protein sequence ID" value="BAV00050.1"/>
    <property type="molecule type" value="Genomic_DNA"/>
</dbReference>
<keyword evidence="3 6" id="KW-0812">Transmembrane</keyword>
<accession>A0A173LYW3</accession>
<feature type="transmembrane region" description="Helical" evidence="6">
    <location>
        <begin position="137"/>
        <end position="157"/>
    </location>
</feature>
<evidence type="ECO:0000256" key="1">
    <source>
        <dbReference type="ARBA" id="ARBA00004651"/>
    </source>
</evidence>
<evidence type="ECO:0000256" key="2">
    <source>
        <dbReference type="ARBA" id="ARBA00022475"/>
    </source>
</evidence>
<dbReference type="Pfam" id="PF12823">
    <property type="entry name" value="DUF3817"/>
    <property type="match status" value="1"/>
</dbReference>
<dbReference type="AlphaFoldDB" id="A0A173LYW3"/>
<proteinExistence type="predicted"/>
<evidence type="ECO:0000313" key="8">
    <source>
        <dbReference type="EMBL" id="BAV00050.1"/>
    </source>
</evidence>
<dbReference type="InterPro" id="IPR023845">
    <property type="entry name" value="DUF3817_TM"/>
</dbReference>
<feature type="transmembrane region" description="Helical" evidence="6">
    <location>
        <begin position="76"/>
        <end position="95"/>
    </location>
</feature>
<sequence length="163" mass="17957">MNAANTAHAPGFTPRKLYFVLAIAEACTWTLLITGLILRATTGIDQTLFTTIGGLHGFVFIAYGATSILIAFNQRWGFWMGLLAVITAILPYATIPFELVQAKRGALEGPWRREATDDPRDARPLDRLFRWFLNHPILLILVIVLAIVAVFTTLLIIGPPGGR</sequence>
<organism evidence="8 9">
    <name type="scientific">Aurantimicrobium minutum</name>
    <dbReference type="NCBI Taxonomy" id="708131"/>
    <lineage>
        <taxon>Bacteria</taxon>
        <taxon>Bacillati</taxon>
        <taxon>Actinomycetota</taxon>
        <taxon>Actinomycetes</taxon>
        <taxon>Micrococcales</taxon>
        <taxon>Microbacteriaceae</taxon>
        <taxon>Aurantimicrobium</taxon>
    </lineage>
</organism>
<evidence type="ECO:0000259" key="7">
    <source>
        <dbReference type="Pfam" id="PF12823"/>
    </source>
</evidence>
<evidence type="ECO:0000256" key="5">
    <source>
        <dbReference type="ARBA" id="ARBA00023136"/>
    </source>
</evidence>
<evidence type="ECO:0000313" key="9">
    <source>
        <dbReference type="Proteomes" id="UP000243847"/>
    </source>
</evidence>
<dbReference type="GeneID" id="80452701"/>
<feature type="transmembrane region" description="Helical" evidence="6">
    <location>
        <begin position="47"/>
        <end position="70"/>
    </location>
</feature>
<protein>
    <submittedName>
        <fullName evidence="8">Protein-disulfide reductase DsbD</fullName>
    </submittedName>
</protein>
<gene>
    <name evidence="8" type="ORF">AUMI_115070</name>
</gene>
<name>A0A173LYW3_9MICO</name>
<dbReference type="Proteomes" id="UP000243847">
    <property type="component" value="Chromosome sequence1"/>
</dbReference>
<dbReference type="RefSeq" id="WP_096383178.1">
    <property type="nucleotide sequence ID" value="NZ_AP017457.1"/>
</dbReference>
<dbReference type="OrthoDB" id="3396203at2"/>
<dbReference type="NCBIfam" id="TIGR03954">
    <property type="entry name" value="integ_memb_HG"/>
    <property type="match status" value="1"/>
</dbReference>
<keyword evidence="5 6" id="KW-0472">Membrane</keyword>
<keyword evidence="4 6" id="KW-1133">Transmembrane helix</keyword>
<dbReference type="KEGG" id="amin:AUMI_115070"/>
<feature type="transmembrane region" description="Helical" evidence="6">
    <location>
        <begin position="17"/>
        <end position="38"/>
    </location>
</feature>
<keyword evidence="2" id="KW-1003">Cell membrane</keyword>